<feature type="region of interest" description="Disordered" evidence="1">
    <location>
        <begin position="1"/>
        <end position="21"/>
    </location>
</feature>
<protein>
    <submittedName>
        <fullName evidence="4">Sporulation related domain protein</fullName>
    </submittedName>
</protein>
<dbReference type="Pfam" id="PF05036">
    <property type="entry name" value="SPOR"/>
    <property type="match status" value="1"/>
</dbReference>
<accession>A0A2C9D722</accession>
<feature type="compositionally biased region" description="Low complexity" evidence="1">
    <location>
        <begin position="504"/>
        <end position="524"/>
    </location>
</feature>
<keyword evidence="2" id="KW-1133">Transmembrane helix</keyword>
<evidence type="ECO:0000313" key="4">
    <source>
        <dbReference type="EMBL" id="SON55948.1"/>
    </source>
</evidence>
<dbReference type="Proteomes" id="UP000223606">
    <property type="component" value="Chromosome 1"/>
</dbReference>
<dbReference type="Gene3D" id="3.30.70.1070">
    <property type="entry name" value="Sporulation related repeat"/>
    <property type="match status" value="1"/>
</dbReference>
<gene>
    <name evidence="4" type="ORF">HDIA_2407</name>
</gene>
<name>A0A2C9D722_9HYPH</name>
<dbReference type="EMBL" id="LT960614">
    <property type="protein sequence ID" value="SON55948.1"/>
    <property type="molecule type" value="Genomic_DNA"/>
</dbReference>
<feature type="region of interest" description="Disordered" evidence="1">
    <location>
        <begin position="484"/>
        <end position="545"/>
    </location>
</feature>
<feature type="domain" description="SPOR" evidence="3">
    <location>
        <begin position="558"/>
        <end position="642"/>
    </location>
</feature>
<dbReference type="KEGG" id="hdi:HDIA_2407"/>
<dbReference type="GO" id="GO:0042834">
    <property type="term" value="F:peptidoglycan binding"/>
    <property type="evidence" value="ECO:0007669"/>
    <property type="project" value="InterPro"/>
</dbReference>
<keyword evidence="5" id="KW-1185">Reference proteome</keyword>
<evidence type="ECO:0000313" key="5">
    <source>
        <dbReference type="Proteomes" id="UP000223606"/>
    </source>
</evidence>
<evidence type="ECO:0000256" key="1">
    <source>
        <dbReference type="SAM" id="MobiDB-lite"/>
    </source>
</evidence>
<feature type="compositionally biased region" description="Polar residues" evidence="1">
    <location>
        <begin position="43"/>
        <end position="58"/>
    </location>
</feature>
<feature type="transmembrane region" description="Helical" evidence="2">
    <location>
        <begin position="268"/>
        <end position="289"/>
    </location>
</feature>
<dbReference type="InterPro" id="IPR007730">
    <property type="entry name" value="SPOR-like_dom"/>
</dbReference>
<keyword evidence="2" id="KW-0812">Transmembrane</keyword>
<feature type="region of interest" description="Disordered" evidence="1">
    <location>
        <begin position="130"/>
        <end position="163"/>
    </location>
</feature>
<feature type="region of interest" description="Disordered" evidence="1">
    <location>
        <begin position="232"/>
        <end position="259"/>
    </location>
</feature>
<evidence type="ECO:0000256" key="2">
    <source>
        <dbReference type="SAM" id="Phobius"/>
    </source>
</evidence>
<dbReference type="AlphaFoldDB" id="A0A2C9D722"/>
<dbReference type="SUPFAM" id="SSF110997">
    <property type="entry name" value="Sporulation related repeat"/>
    <property type="match status" value="1"/>
</dbReference>
<feature type="compositionally biased region" description="Basic and acidic residues" evidence="1">
    <location>
        <begin position="64"/>
        <end position="73"/>
    </location>
</feature>
<reference evidence="5" key="1">
    <citation type="submission" date="2017-09" db="EMBL/GenBank/DDBJ databases">
        <title>Genome sequence of Nannocystis excedens DSM 71.</title>
        <authorList>
            <person name="Blom J."/>
        </authorList>
    </citation>
    <scope>NUCLEOTIDE SEQUENCE [LARGE SCALE GENOMIC DNA]</scope>
    <source>
        <strain evidence="5">type strain: E19</strain>
    </source>
</reference>
<sequence>MFNNRRAKNSPPAELSDDFKVAWDEDDNPLAELSRLLSEDLQDNPTSDTRPVVTSTPAKQKARPVTDQKRPDEDVWYEDGESYPGGEGEVYDEAYVEDDEAGYEEIYIDPRDDGKPDAMEEVLAALAASATATSARQSAARQQADVTLVPPAPPRQPAPVGRPATHVQDMDAQLAALLEADLRGTIADVPQEQARQTKELGDTVRREDYADPWQAEETNYPGYMDDDLQAYGGGSGNGEPPRIEHGTLPPHDSDEMAAAPGRSRRSGALFALVSIAVLGGAGALAYGLVGTGSNFSTPDIVRAPTTPYKIIPTAKEAAGDEGGDGATETVFDTSVAALPKSEERLVPAETSIPDLPGVPSADNTMAEQPQMGEASGVANSLDVGPRKVRTVLVRPDGSIITADEERPVGDAPPLGSDGKAGTAALMQPDPMVPDGLADGAPTGATRSAASANDPEVAPFAAAPQPIDGPQIASVDTATAPLTVPEPAVTANVPRPVERPPVPPTASTTSAPGLPNGPLVLNPNPTQVNPARTTTAQAPTDPSLLTVPQVPETRTTAPAATGSGYVVQIASVTSQDQATATAKRLQSRYSGVIGNMPTDIQRADLGAKGIYYRVRVGPVSSREEAIRICTDLKAAGGSCLVTR</sequence>
<dbReference type="InterPro" id="IPR036680">
    <property type="entry name" value="SPOR-like_sf"/>
</dbReference>
<dbReference type="PROSITE" id="PS51724">
    <property type="entry name" value="SPOR"/>
    <property type="match status" value="1"/>
</dbReference>
<evidence type="ECO:0000259" key="3">
    <source>
        <dbReference type="PROSITE" id="PS51724"/>
    </source>
</evidence>
<feature type="region of interest" description="Disordered" evidence="1">
    <location>
        <begin position="398"/>
        <end position="453"/>
    </location>
</feature>
<keyword evidence="2" id="KW-0472">Membrane</keyword>
<feature type="compositionally biased region" description="Polar residues" evidence="1">
    <location>
        <begin position="525"/>
        <end position="539"/>
    </location>
</feature>
<proteinExistence type="predicted"/>
<feature type="region of interest" description="Disordered" evidence="1">
    <location>
        <begin position="36"/>
        <end position="92"/>
    </location>
</feature>
<organism evidence="4 5">
    <name type="scientific">Hartmannibacter diazotrophicus</name>
    <dbReference type="NCBI Taxonomy" id="1482074"/>
    <lineage>
        <taxon>Bacteria</taxon>
        <taxon>Pseudomonadati</taxon>
        <taxon>Pseudomonadota</taxon>
        <taxon>Alphaproteobacteria</taxon>
        <taxon>Hyphomicrobiales</taxon>
        <taxon>Pleomorphomonadaceae</taxon>
        <taxon>Hartmannibacter</taxon>
    </lineage>
</organism>
<feature type="compositionally biased region" description="Low complexity" evidence="1">
    <location>
        <begin position="130"/>
        <end position="144"/>
    </location>
</feature>